<dbReference type="STRING" id="1513793.SAMN06296036_1505"/>
<protein>
    <submittedName>
        <fullName evidence="1">Uncharacterized protein</fullName>
    </submittedName>
</protein>
<keyword evidence="2" id="KW-1185">Reference proteome</keyword>
<accession>A0A1Y6CS22</accession>
<reference evidence="2" key="1">
    <citation type="submission" date="2017-04" db="EMBL/GenBank/DDBJ databases">
        <authorList>
            <person name="Varghese N."/>
            <person name="Submissions S."/>
        </authorList>
    </citation>
    <scope>NUCLEOTIDE SEQUENCE [LARGE SCALE GENOMIC DNA]</scope>
    <source>
        <strain evidence="2">RKEM611</strain>
    </source>
</reference>
<gene>
    <name evidence="1" type="ORF">SAMN06296036_1505</name>
</gene>
<organism evidence="1 2">
    <name type="scientific">Pseudobacteriovorax antillogorgiicola</name>
    <dbReference type="NCBI Taxonomy" id="1513793"/>
    <lineage>
        <taxon>Bacteria</taxon>
        <taxon>Pseudomonadati</taxon>
        <taxon>Bdellovibrionota</taxon>
        <taxon>Oligoflexia</taxon>
        <taxon>Oligoflexales</taxon>
        <taxon>Pseudobacteriovoracaceae</taxon>
        <taxon>Pseudobacteriovorax</taxon>
    </lineage>
</organism>
<evidence type="ECO:0000313" key="1">
    <source>
        <dbReference type="EMBL" id="SMF83884.1"/>
    </source>
</evidence>
<proteinExistence type="predicted"/>
<sequence>MLPFLFLFYPPPSDKTPNSKLLASGDQALDNITNLCALGSFVEQAVFTMSE</sequence>
<evidence type="ECO:0000313" key="2">
    <source>
        <dbReference type="Proteomes" id="UP000192907"/>
    </source>
</evidence>
<name>A0A1Y6CS22_9BACT</name>
<dbReference type="AlphaFoldDB" id="A0A1Y6CS22"/>
<dbReference type="EMBL" id="FWZT01000050">
    <property type="protein sequence ID" value="SMF83884.1"/>
    <property type="molecule type" value="Genomic_DNA"/>
</dbReference>
<dbReference type="RefSeq" id="WP_159455764.1">
    <property type="nucleotide sequence ID" value="NZ_FWZT01000050.1"/>
</dbReference>
<dbReference type="Proteomes" id="UP000192907">
    <property type="component" value="Unassembled WGS sequence"/>
</dbReference>